<proteinExistence type="predicted"/>
<dbReference type="PANTHER" id="PTHR24353:SF143">
    <property type="entry name" value="PROTEIN KINASE DOMAIN-CONTAINING PROTEIN"/>
    <property type="match status" value="1"/>
</dbReference>
<dbReference type="GO" id="GO:0004692">
    <property type="term" value="F:cGMP-dependent protein kinase activity"/>
    <property type="evidence" value="ECO:0007669"/>
    <property type="project" value="InterPro"/>
</dbReference>
<evidence type="ECO:0000259" key="13">
    <source>
        <dbReference type="PROSITE" id="PS50042"/>
    </source>
</evidence>
<dbReference type="PROSITE" id="PS00889">
    <property type="entry name" value="CNMP_BINDING_2"/>
    <property type="match status" value="2"/>
</dbReference>
<keyword evidence="15" id="KW-1185">Reference proteome</keyword>
<sequence>MGNCISGNANGNINAAASSASSGGGSSGSLPAATLKSPHNTAGLSSSGAAKPASSSNGALELRGDPLAAAPTRNSVIRAPALSQGELRKLKAKRLAVAAEALAEGTQIAKVEKSPAQFQLIAKAVSGNPLFTSLQNEARTVIIMSMFPQEVGPGTEIIQQGDAEAETFYVLESGSADVFINGEKVHTYGPGTCFGELALLYNSPRVATVQATAPCKMWVMERKAYSVVRTKMAKQLDKDRHEAIDGCQIFAALSDDRKQAVTDALEPVTFETGEYVFHKGDVGDRFYIIQSGEVSVVDDGKELTRLGQGQWFGERALMGDDTRAASAFAKSDGVRLFYLNRQAFQDLIGPIQDVWRWESLRSLPLLASVSNDQINELLNMLEGAEVGRDKYIFQAGEEGDALYVVESGELVVVDPDKNITLATLKKGSCFGELALLKNDVRSASVVTISDVKLLRITRASFETALGGTLEALTHAWKVQLLQSVSILQNVNAQKLDEVASLLDSKSYGAGTNIVTKGEAGDTFYIVQSGILSVLGDDGSEEATLTSGQFFGELALLNNDVRRKTVQAKMAAQLLCLPRSAFERVVGSLQAMLDEHAKLYGGGTGPGKLAISSPKDLKTLAVLGIGAFGKVLLCKSGAPGAPPVMALKILKKAQILQTGLQKHVMRERDVMMQCDTPFMVNLLQTFKDKEHLYMLLEAVMGGELFTYLSGKNGVPEKQSRFYTACVVLAFEYLNTRNYIYRDLKPENLLIDTDGYVKVADFGFAKKLDRGKTYTMCGTPDYLAPELVQQSGHGKAVDWWALGRVPFTDTLQEHVDDTAIVRGRLNLTHKTPKFVKIQLPVTVRVSFLERKL</sequence>
<comment type="caution">
    <text evidence="14">The sequence shown here is derived from an EMBL/GenBank/DDBJ whole genome shotgun (WGS) entry which is preliminary data.</text>
</comment>
<dbReference type="GO" id="GO:0005524">
    <property type="term" value="F:ATP binding"/>
    <property type="evidence" value="ECO:0007669"/>
    <property type="project" value="UniProtKB-UniRule"/>
</dbReference>
<evidence type="ECO:0000256" key="2">
    <source>
        <dbReference type="ARBA" id="ARBA00022535"/>
    </source>
</evidence>
<dbReference type="EMBL" id="BNJQ01000023">
    <property type="protein sequence ID" value="GHP08986.1"/>
    <property type="molecule type" value="Genomic_DNA"/>
</dbReference>
<feature type="binding site" evidence="9 10">
    <location>
        <position position="647"/>
    </location>
    <ligand>
        <name>ATP</name>
        <dbReference type="ChEBI" id="CHEBI:30616"/>
    </ligand>
</feature>
<dbReference type="AlphaFoldDB" id="A0A830HNG2"/>
<feature type="domain" description="Cyclic nucleotide-binding" evidence="13">
    <location>
        <begin position="486"/>
        <end position="586"/>
    </location>
</feature>
<dbReference type="Gene3D" id="2.60.120.10">
    <property type="entry name" value="Jelly Rolls"/>
    <property type="match status" value="4"/>
</dbReference>
<dbReference type="InterPro" id="IPR008271">
    <property type="entry name" value="Ser/Thr_kinase_AS"/>
</dbReference>
<dbReference type="OrthoDB" id="63267at2759"/>
<evidence type="ECO:0000256" key="7">
    <source>
        <dbReference type="ARBA" id="ARBA00022992"/>
    </source>
</evidence>
<dbReference type="InterPro" id="IPR018490">
    <property type="entry name" value="cNMP-bd_dom_sf"/>
</dbReference>
<feature type="domain" description="Cyclic nucleotide-binding" evidence="13">
    <location>
        <begin position="365"/>
        <end position="468"/>
    </location>
</feature>
<dbReference type="GO" id="GO:0004691">
    <property type="term" value="F:cAMP-dependent protein kinase activity"/>
    <property type="evidence" value="ECO:0007669"/>
    <property type="project" value="TreeGrafter"/>
</dbReference>
<keyword evidence="5" id="KW-0418">Kinase</keyword>
<dbReference type="Pfam" id="PF00027">
    <property type="entry name" value="cNMP_binding"/>
    <property type="match status" value="4"/>
</dbReference>
<gene>
    <name evidence="14" type="ORF">PPROV_000772300</name>
</gene>
<dbReference type="PRINTS" id="PR00103">
    <property type="entry name" value="CAMPKINASE"/>
</dbReference>
<evidence type="ECO:0000256" key="6">
    <source>
        <dbReference type="ARBA" id="ARBA00022840"/>
    </source>
</evidence>
<organism evidence="14 15">
    <name type="scientific">Pycnococcus provasolii</name>
    <dbReference type="NCBI Taxonomy" id="41880"/>
    <lineage>
        <taxon>Eukaryota</taxon>
        <taxon>Viridiplantae</taxon>
        <taxon>Chlorophyta</taxon>
        <taxon>Pseudoscourfieldiophyceae</taxon>
        <taxon>Pseudoscourfieldiales</taxon>
        <taxon>Pycnococcaceae</taxon>
        <taxon>Pycnococcus</taxon>
    </lineage>
</organism>
<dbReference type="PROSITE" id="PS00107">
    <property type="entry name" value="PROTEIN_KINASE_ATP"/>
    <property type="match status" value="1"/>
</dbReference>
<keyword evidence="3" id="KW-0808">Transferase</keyword>
<evidence type="ECO:0000256" key="1">
    <source>
        <dbReference type="ARBA" id="ARBA00022527"/>
    </source>
</evidence>
<dbReference type="InterPro" id="IPR000719">
    <property type="entry name" value="Prot_kinase_dom"/>
</dbReference>
<dbReference type="InterPro" id="IPR002374">
    <property type="entry name" value="cGMP_dep_kinase"/>
</dbReference>
<dbReference type="InterPro" id="IPR014710">
    <property type="entry name" value="RmlC-like_jellyroll"/>
</dbReference>
<dbReference type="PROSITE" id="PS00108">
    <property type="entry name" value="PROTEIN_KINASE_ST"/>
    <property type="match status" value="1"/>
</dbReference>
<dbReference type="PIRSF" id="PIRSF000559">
    <property type="entry name" value="cGMP-dep_kinase"/>
    <property type="match status" value="1"/>
</dbReference>
<dbReference type="Gene3D" id="3.30.200.20">
    <property type="entry name" value="Phosphorylase Kinase, domain 1"/>
    <property type="match status" value="1"/>
</dbReference>
<dbReference type="Pfam" id="PF00069">
    <property type="entry name" value="Pkinase"/>
    <property type="match status" value="1"/>
</dbReference>
<keyword evidence="1" id="KW-0723">Serine/threonine-protein kinase</keyword>
<protein>
    <recommendedName>
        <fullName evidence="16">cGMP-dependent protein kinase</fullName>
    </recommendedName>
</protein>
<dbReference type="SUPFAM" id="SSF56112">
    <property type="entry name" value="Protein kinase-like (PK-like)"/>
    <property type="match status" value="1"/>
</dbReference>
<feature type="binding site" evidence="9">
    <location>
        <begin position="622"/>
        <end position="630"/>
    </location>
    <ligand>
        <name>ATP</name>
        <dbReference type="ChEBI" id="CHEBI:30616"/>
    </ligand>
</feature>
<evidence type="ECO:0000256" key="3">
    <source>
        <dbReference type="ARBA" id="ARBA00022679"/>
    </source>
</evidence>
<dbReference type="GO" id="GO:0030553">
    <property type="term" value="F:cGMP binding"/>
    <property type="evidence" value="ECO:0007669"/>
    <property type="project" value="UniProtKB-KW"/>
</dbReference>
<feature type="domain" description="Protein kinase" evidence="12">
    <location>
        <begin position="616"/>
        <end position="850"/>
    </location>
</feature>
<dbReference type="InterPro" id="IPR011009">
    <property type="entry name" value="Kinase-like_dom_sf"/>
</dbReference>
<feature type="active site" description="Proton acceptor" evidence="8">
    <location>
        <position position="741"/>
    </location>
</feature>
<feature type="domain" description="Cyclic nucleotide-binding" evidence="13">
    <location>
        <begin position="130"/>
        <end position="225"/>
    </location>
</feature>
<evidence type="ECO:0000313" key="15">
    <source>
        <dbReference type="Proteomes" id="UP000660262"/>
    </source>
</evidence>
<dbReference type="PANTHER" id="PTHR24353">
    <property type="entry name" value="CYCLIC NUCLEOTIDE-DEPENDENT PROTEIN KINASE"/>
    <property type="match status" value="1"/>
</dbReference>
<keyword evidence="7" id="KW-0142">cGMP-binding</keyword>
<dbReference type="PROSITE" id="PS50011">
    <property type="entry name" value="PROTEIN_KINASE_DOM"/>
    <property type="match status" value="1"/>
</dbReference>
<dbReference type="PROSITE" id="PS50042">
    <property type="entry name" value="CNMP_BINDING_3"/>
    <property type="match status" value="4"/>
</dbReference>
<evidence type="ECO:0000256" key="4">
    <source>
        <dbReference type="ARBA" id="ARBA00022741"/>
    </source>
</evidence>
<dbReference type="GO" id="GO:0005952">
    <property type="term" value="C:cAMP-dependent protein kinase complex"/>
    <property type="evidence" value="ECO:0007669"/>
    <property type="project" value="TreeGrafter"/>
</dbReference>
<dbReference type="CDD" id="cd00038">
    <property type="entry name" value="CAP_ED"/>
    <property type="match status" value="4"/>
</dbReference>
<evidence type="ECO:0000256" key="11">
    <source>
        <dbReference type="SAM" id="MobiDB-lite"/>
    </source>
</evidence>
<feature type="region of interest" description="Disordered" evidence="11">
    <location>
        <begin position="15"/>
        <end position="61"/>
    </location>
</feature>
<evidence type="ECO:0000256" key="5">
    <source>
        <dbReference type="ARBA" id="ARBA00022777"/>
    </source>
</evidence>
<dbReference type="SUPFAM" id="SSF51206">
    <property type="entry name" value="cAMP-binding domain-like"/>
    <property type="match status" value="4"/>
</dbReference>
<dbReference type="PROSITE" id="PS00888">
    <property type="entry name" value="CNMP_BINDING_1"/>
    <property type="match status" value="1"/>
</dbReference>
<keyword evidence="6 9" id="KW-0067">ATP-binding</keyword>
<dbReference type="Gene3D" id="1.10.510.10">
    <property type="entry name" value="Transferase(Phosphotransferase) domain 1"/>
    <property type="match status" value="1"/>
</dbReference>
<keyword evidence="4 9" id="KW-0547">Nucleotide-binding</keyword>
<dbReference type="SMART" id="SM00220">
    <property type="entry name" value="S_TKc"/>
    <property type="match status" value="1"/>
</dbReference>
<accession>A0A830HNG2</accession>
<dbReference type="SMART" id="SM00100">
    <property type="entry name" value="cNMP"/>
    <property type="match status" value="4"/>
</dbReference>
<dbReference type="InterPro" id="IPR017441">
    <property type="entry name" value="Protein_kinase_ATP_BS"/>
</dbReference>
<name>A0A830HNG2_9CHLO</name>
<evidence type="ECO:0000259" key="12">
    <source>
        <dbReference type="PROSITE" id="PS50011"/>
    </source>
</evidence>
<evidence type="ECO:0000256" key="8">
    <source>
        <dbReference type="PIRSR" id="PIRSR000559-1"/>
    </source>
</evidence>
<reference evidence="14" key="1">
    <citation type="submission" date="2020-10" db="EMBL/GenBank/DDBJ databases">
        <title>Unveiling of a novel bifunctional photoreceptor, Dualchrome1, isolated from a cosmopolitan green alga.</title>
        <authorList>
            <person name="Suzuki S."/>
            <person name="Kawachi M."/>
        </authorList>
    </citation>
    <scope>NUCLEOTIDE SEQUENCE</scope>
    <source>
        <strain evidence="14">NIES 2893</strain>
    </source>
</reference>
<evidence type="ECO:0000313" key="14">
    <source>
        <dbReference type="EMBL" id="GHP08986.1"/>
    </source>
</evidence>
<evidence type="ECO:0000256" key="9">
    <source>
        <dbReference type="PIRSR" id="PIRSR000559-2"/>
    </source>
</evidence>
<dbReference type="Proteomes" id="UP000660262">
    <property type="component" value="Unassembled WGS sequence"/>
</dbReference>
<feature type="compositionally biased region" description="Low complexity" evidence="11">
    <location>
        <begin position="42"/>
        <end position="59"/>
    </location>
</feature>
<feature type="domain" description="Cyclic nucleotide-binding" evidence="13">
    <location>
        <begin position="249"/>
        <end position="356"/>
    </location>
</feature>
<dbReference type="InterPro" id="IPR018488">
    <property type="entry name" value="cNMP-bd_CS"/>
</dbReference>
<keyword evidence="2" id="KW-0140">cGMP</keyword>
<dbReference type="InterPro" id="IPR000595">
    <property type="entry name" value="cNMP-bd_dom"/>
</dbReference>
<evidence type="ECO:0000256" key="10">
    <source>
        <dbReference type="PROSITE-ProRule" id="PRU10141"/>
    </source>
</evidence>
<evidence type="ECO:0008006" key="16">
    <source>
        <dbReference type="Google" id="ProtNLM"/>
    </source>
</evidence>